<dbReference type="InterPro" id="IPR025302">
    <property type="entry name" value="DrrA1/2-like_C"/>
</dbReference>
<dbReference type="GO" id="GO:0005524">
    <property type="term" value="F:ATP binding"/>
    <property type="evidence" value="ECO:0007669"/>
    <property type="project" value="UniProtKB-KW"/>
</dbReference>
<dbReference type="InterPro" id="IPR003593">
    <property type="entry name" value="AAA+_ATPase"/>
</dbReference>
<dbReference type="Proteomes" id="UP000315724">
    <property type="component" value="Chromosome"/>
</dbReference>
<keyword evidence="3" id="KW-0536">Nodulation</keyword>
<feature type="domain" description="ABC transporter" evidence="6">
    <location>
        <begin position="4"/>
        <end position="234"/>
    </location>
</feature>
<evidence type="ECO:0000313" key="8">
    <source>
        <dbReference type="Proteomes" id="UP000315724"/>
    </source>
</evidence>
<evidence type="ECO:0000256" key="5">
    <source>
        <dbReference type="ARBA" id="ARBA00022840"/>
    </source>
</evidence>
<dbReference type="EC" id="3.6.3.-" evidence="7"/>
<sequence>MPAVEVEQLVFRYGDRVALNDVGFTVPAGDVFGLLGPNGGGKSTLFRVLSTLLPIQEGSAQVCGHSVLSDPDAVRRCIGVTFQSPSLDLKLTVAENLKHQGHLYGLYGAELRTRCQTVMAQLGVADRANDFAEKLSGGLKRRVEIAKSLLHSPEILLLDEPSTGLDPRARHDLWETLLKLQKESEVTILVTTHLMEEAARCGRLGILDEGKLIALGTPDELQAMVGGDSLTIQAENQDQLAAQLRQQLHVDVQKIGETLRIEQENGHELLVQIATQFPGQFQNLTLGKPTLEDVFIKLTGRRLDEGEAA</sequence>
<dbReference type="InterPro" id="IPR050763">
    <property type="entry name" value="ABC_transporter_ATP-binding"/>
</dbReference>
<dbReference type="RefSeq" id="WP_145202181.1">
    <property type="nucleotide sequence ID" value="NZ_CP036267.1"/>
</dbReference>
<evidence type="ECO:0000256" key="2">
    <source>
        <dbReference type="ARBA" id="ARBA00022448"/>
    </source>
</evidence>
<accession>A0A517QRW4</accession>
<protein>
    <submittedName>
        <fullName evidence="7">Daunorubicin/doxorubicin resistance ATP-binding protein DrrA</fullName>
        <ecNumber evidence="7">3.6.3.-</ecNumber>
    </submittedName>
</protein>
<dbReference type="PROSITE" id="PS50893">
    <property type="entry name" value="ABC_TRANSPORTER_2"/>
    <property type="match status" value="1"/>
</dbReference>
<dbReference type="AlphaFoldDB" id="A0A517QRW4"/>
<dbReference type="PANTHER" id="PTHR42711:SF5">
    <property type="entry name" value="ABC TRANSPORTER ATP-BINDING PROTEIN NATA"/>
    <property type="match status" value="1"/>
</dbReference>
<organism evidence="7 8">
    <name type="scientific">Thalassoglobus polymorphus</name>
    <dbReference type="NCBI Taxonomy" id="2527994"/>
    <lineage>
        <taxon>Bacteria</taxon>
        <taxon>Pseudomonadati</taxon>
        <taxon>Planctomycetota</taxon>
        <taxon>Planctomycetia</taxon>
        <taxon>Planctomycetales</taxon>
        <taxon>Planctomycetaceae</taxon>
        <taxon>Thalassoglobus</taxon>
    </lineage>
</organism>
<keyword evidence="5 7" id="KW-0067">ATP-binding</keyword>
<gene>
    <name evidence="7" type="primary">drrA</name>
    <name evidence="7" type="ORF">Mal48_36180</name>
</gene>
<evidence type="ECO:0000256" key="1">
    <source>
        <dbReference type="ARBA" id="ARBA00005417"/>
    </source>
</evidence>
<keyword evidence="8" id="KW-1185">Reference proteome</keyword>
<dbReference type="InterPro" id="IPR027417">
    <property type="entry name" value="P-loop_NTPase"/>
</dbReference>
<keyword evidence="4" id="KW-0547">Nucleotide-binding</keyword>
<proteinExistence type="inferred from homology"/>
<dbReference type="SMART" id="SM00382">
    <property type="entry name" value="AAA"/>
    <property type="match status" value="1"/>
</dbReference>
<dbReference type="KEGG" id="tpol:Mal48_36180"/>
<comment type="similarity">
    <text evidence="1">Belongs to the ABC transporter superfamily.</text>
</comment>
<reference evidence="7 8" key="1">
    <citation type="submission" date="2019-02" db="EMBL/GenBank/DDBJ databases">
        <title>Deep-cultivation of Planctomycetes and their phenomic and genomic characterization uncovers novel biology.</title>
        <authorList>
            <person name="Wiegand S."/>
            <person name="Jogler M."/>
            <person name="Boedeker C."/>
            <person name="Pinto D."/>
            <person name="Vollmers J."/>
            <person name="Rivas-Marin E."/>
            <person name="Kohn T."/>
            <person name="Peeters S.H."/>
            <person name="Heuer A."/>
            <person name="Rast P."/>
            <person name="Oberbeckmann S."/>
            <person name="Bunk B."/>
            <person name="Jeske O."/>
            <person name="Meyerdierks A."/>
            <person name="Storesund J.E."/>
            <person name="Kallscheuer N."/>
            <person name="Luecker S."/>
            <person name="Lage O.M."/>
            <person name="Pohl T."/>
            <person name="Merkel B.J."/>
            <person name="Hornburger P."/>
            <person name="Mueller R.-W."/>
            <person name="Bruemmer F."/>
            <person name="Labrenz M."/>
            <person name="Spormann A.M."/>
            <person name="Op den Camp H."/>
            <person name="Overmann J."/>
            <person name="Amann R."/>
            <person name="Jetten M.S.M."/>
            <person name="Mascher T."/>
            <person name="Medema M.H."/>
            <person name="Devos D.P."/>
            <person name="Kaster A.-K."/>
            <person name="Ovreas L."/>
            <person name="Rohde M."/>
            <person name="Galperin M.Y."/>
            <person name="Jogler C."/>
        </authorList>
    </citation>
    <scope>NUCLEOTIDE SEQUENCE [LARGE SCALE GENOMIC DNA]</scope>
    <source>
        <strain evidence="7 8">Mal48</strain>
    </source>
</reference>
<dbReference type="OrthoDB" id="9804819at2"/>
<evidence type="ECO:0000256" key="3">
    <source>
        <dbReference type="ARBA" id="ARBA00022458"/>
    </source>
</evidence>
<dbReference type="InterPro" id="IPR003439">
    <property type="entry name" value="ABC_transporter-like_ATP-bd"/>
</dbReference>
<dbReference type="Gene3D" id="3.40.50.300">
    <property type="entry name" value="P-loop containing nucleotide triphosphate hydrolases"/>
    <property type="match status" value="1"/>
</dbReference>
<evidence type="ECO:0000256" key="4">
    <source>
        <dbReference type="ARBA" id="ARBA00022741"/>
    </source>
</evidence>
<dbReference type="GO" id="GO:0016887">
    <property type="term" value="F:ATP hydrolysis activity"/>
    <property type="evidence" value="ECO:0007669"/>
    <property type="project" value="InterPro"/>
</dbReference>
<dbReference type="PANTHER" id="PTHR42711">
    <property type="entry name" value="ABC TRANSPORTER ATP-BINDING PROTEIN"/>
    <property type="match status" value="1"/>
</dbReference>
<dbReference type="Pfam" id="PF00005">
    <property type="entry name" value="ABC_tran"/>
    <property type="match status" value="1"/>
</dbReference>
<name>A0A517QRW4_9PLAN</name>
<dbReference type="Pfam" id="PF13732">
    <property type="entry name" value="DrrA1-3_C"/>
    <property type="match status" value="1"/>
</dbReference>
<dbReference type="EMBL" id="CP036267">
    <property type="protein sequence ID" value="QDT34358.1"/>
    <property type="molecule type" value="Genomic_DNA"/>
</dbReference>
<keyword evidence="2" id="KW-0813">Transport</keyword>
<evidence type="ECO:0000259" key="6">
    <source>
        <dbReference type="PROSITE" id="PS50893"/>
    </source>
</evidence>
<dbReference type="SUPFAM" id="SSF52540">
    <property type="entry name" value="P-loop containing nucleoside triphosphate hydrolases"/>
    <property type="match status" value="1"/>
</dbReference>
<keyword evidence="7" id="KW-0378">Hydrolase</keyword>
<evidence type="ECO:0000313" key="7">
    <source>
        <dbReference type="EMBL" id="QDT34358.1"/>
    </source>
</evidence>